<dbReference type="SUPFAM" id="SSF74653">
    <property type="entry name" value="TolA/TonB C-terminal domain"/>
    <property type="match status" value="1"/>
</dbReference>
<dbReference type="NCBIfam" id="TIGR01352">
    <property type="entry name" value="tonB_Cterm"/>
    <property type="match status" value="1"/>
</dbReference>
<reference evidence="8" key="1">
    <citation type="journal article" date="2019" name="Int. J. Syst. Evol. Microbiol.">
        <title>The Global Catalogue of Microorganisms (GCM) 10K type strain sequencing project: providing services to taxonomists for standard genome sequencing and annotation.</title>
        <authorList>
            <consortium name="The Broad Institute Genomics Platform"/>
            <consortium name="The Broad Institute Genome Sequencing Center for Infectious Disease"/>
            <person name="Wu L."/>
            <person name="Ma J."/>
        </authorList>
    </citation>
    <scope>NUCLEOTIDE SEQUENCE [LARGE SCALE GENOMIC DNA]</scope>
    <source>
        <strain evidence="8">CECT 8288</strain>
    </source>
</reference>
<dbReference type="RefSeq" id="WP_290282541.1">
    <property type="nucleotide sequence ID" value="NZ_JAUFQI010000001.1"/>
</dbReference>
<name>A0ABV7WSM7_9GAMM</name>
<keyword evidence="2 6" id="KW-0812">Transmembrane</keyword>
<dbReference type="Pfam" id="PF13103">
    <property type="entry name" value="TonB_2"/>
    <property type="match status" value="1"/>
</dbReference>
<dbReference type="Proteomes" id="UP001595710">
    <property type="component" value="Unassembled WGS sequence"/>
</dbReference>
<evidence type="ECO:0000256" key="6">
    <source>
        <dbReference type="SAM" id="Phobius"/>
    </source>
</evidence>
<evidence type="ECO:0000313" key="8">
    <source>
        <dbReference type="Proteomes" id="UP001595710"/>
    </source>
</evidence>
<evidence type="ECO:0000256" key="2">
    <source>
        <dbReference type="ARBA" id="ARBA00022692"/>
    </source>
</evidence>
<feature type="region of interest" description="Disordered" evidence="5">
    <location>
        <begin position="62"/>
        <end position="136"/>
    </location>
</feature>
<dbReference type="InterPro" id="IPR014161">
    <property type="entry name" value="Tol-Pal_TolA"/>
</dbReference>
<feature type="transmembrane region" description="Helical" evidence="6">
    <location>
        <begin position="12"/>
        <end position="34"/>
    </location>
</feature>
<keyword evidence="3 6" id="KW-1133">Transmembrane helix</keyword>
<sequence length="283" mass="30600">MSNSLPESLKIFGVPVAFSVVVHLVVAVAVFNSWSFSTSEPKAFEIPNSIRAEVVTIEAPKPAPKPVVKPKPTPTPKPVEKTQPAPKPKPKPVEQPKPKETVPKELASTPTAPPVEKEPKPAGPTQAELEKAAAEAAAKAAAEEAALFDDFLADLDAEDAEIDNKLAQLEADKARAEQIGAEINNYRAAITQQISSRWSRPAELRLKDLTGLEAKVSVKLLPTGELSSVQLIESSGMATYDQSVLRAIERVRRFEVPEDPEVFEAGGFRSLSITFIPEDLMQP</sequence>
<evidence type="ECO:0000256" key="4">
    <source>
        <dbReference type="ARBA" id="ARBA00023136"/>
    </source>
</evidence>
<keyword evidence="8" id="KW-1185">Reference proteome</keyword>
<dbReference type="NCBIfam" id="TIGR02794">
    <property type="entry name" value="tolA_full"/>
    <property type="match status" value="1"/>
</dbReference>
<protein>
    <submittedName>
        <fullName evidence="7">Cell envelope integrity protein TolA</fullName>
    </submittedName>
</protein>
<accession>A0ABV7WSM7</accession>
<feature type="compositionally biased region" description="Pro residues" evidence="5">
    <location>
        <begin position="62"/>
        <end position="77"/>
    </location>
</feature>
<organism evidence="7 8">
    <name type="scientific">Reinekea marina</name>
    <dbReference type="NCBI Taxonomy" id="1310421"/>
    <lineage>
        <taxon>Bacteria</taxon>
        <taxon>Pseudomonadati</taxon>
        <taxon>Pseudomonadota</taxon>
        <taxon>Gammaproteobacteria</taxon>
        <taxon>Oceanospirillales</taxon>
        <taxon>Saccharospirillaceae</taxon>
        <taxon>Reinekea</taxon>
    </lineage>
</organism>
<gene>
    <name evidence="7" type="primary">tolA</name>
    <name evidence="7" type="ORF">ACFOND_07425</name>
</gene>
<proteinExistence type="predicted"/>
<dbReference type="InterPro" id="IPR006260">
    <property type="entry name" value="TonB/TolA_C"/>
</dbReference>
<dbReference type="Gene3D" id="3.30.1150.10">
    <property type="match status" value="1"/>
</dbReference>
<evidence type="ECO:0000256" key="1">
    <source>
        <dbReference type="ARBA" id="ARBA00004167"/>
    </source>
</evidence>
<evidence type="ECO:0000256" key="3">
    <source>
        <dbReference type="ARBA" id="ARBA00022989"/>
    </source>
</evidence>
<keyword evidence="4 6" id="KW-0472">Membrane</keyword>
<evidence type="ECO:0000256" key="5">
    <source>
        <dbReference type="SAM" id="MobiDB-lite"/>
    </source>
</evidence>
<comment type="caution">
    <text evidence="7">The sequence shown here is derived from an EMBL/GenBank/DDBJ whole genome shotgun (WGS) entry which is preliminary data.</text>
</comment>
<feature type="compositionally biased region" description="Basic and acidic residues" evidence="5">
    <location>
        <begin position="91"/>
        <end position="103"/>
    </location>
</feature>
<comment type="subcellular location">
    <subcellularLocation>
        <location evidence="1">Membrane</location>
        <topology evidence="1">Single-pass membrane protein</topology>
    </subcellularLocation>
</comment>
<evidence type="ECO:0000313" key="7">
    <source>
        <dbReference type="EMBL" id="MFC3701463.1"/>
    </source>
</evidence>
<dbReference type="EMBL" id="JBHRYN010000008">
    <property type="protein sequence ID" value="MFC3701463.1"/>
    <property type="molecule type" value="Genomic_DNA"/>
</dbReference>